<feature type="domain" description="PARP catalytic" evidence="8">
    <location>
        <begin position="456"/>
        <end position="688"/>
    </location>
</feature>
<dbReference type="Gene3D" id="3.40.50.10190">
    <property type="entry name" value="BRCT domain"/>
    <property type="match status" value="1"/>
</dbReference>
<dbReference type="GO" id="GO:1990404">
    <property type="term" value="F:NAD+-protein mono-ADP-ribosyltransferase activity"/>
    <property type="evidence" value="ECO:0007669"/>
    <property type="project" value="TreeGrafter"/>
</dbReference>
<dbReference type="InterPro" id="IPR008893">
    <property type="entry name" value="WGR_domain"/>
</dbReference>
<dbReference type="GO" id="GO:0070212">
    <property type="term" value="P:protein poly-ADP-ribosylation"/>
    <property type="evidence" value="ECO:0007669"/>
    <property type="project" value="TreeGrafter"/>
</dbReference>
<reference evidence="10 11" key="1">
    <citation type="submission" date="2017-06" db="EMBL/GenBank/DDBJ databases">
        <title>Ant-infecting Ophiocordyceps genomes reveal a high diversity of potential behavioral manipulation genes and a possible major role for enterotoxins.</title>
        <authorList>
            <person name="De Bekker C."/>
            <person name="Evans H.C."/>
            <person name="Brachmann A."/>
            <person name="Hughes D.P."/>
        </authorList>
    </citation>
    <scope>NUCLEOTIDE SEQUENCE [LARGE SCALE GENOMIC DNA]</scope>
    <source>
        <strain evidence="10 11">Map64</strain>
    </source>
</reference>
<dbReference type="AlphaFoldDB" id="A0A2C5XZ38"/>
<feature type="compositionally biased region" description="Polar residues" evidence="6">
    <location>
        <begin position="168"/>
        <end position="183"/>
    </location>
</feature>
<dbReference type="CDD" id="cd00027">
    <property type="entry name" value="BRCT"/>
    <property type="match status" value="1"/>
</dbReference>
<dbReference type="SUPFAM" id="SSF142921">
    <property type="entry name" value="WGR domain-like"/>
    <property type="match status" value="1"/>
</dbReference>
<organism evidence="10 11">
    <name type="scientific">Ophiocordyceps australis</name>
    <dbReference type="NCBI Taxonomy" id="1399860"/>
    <lineage>
        <taxon>Eukaryota</taxon>
        <taxon>Fungi</taxon>
        <taxon>Dikarya</taxon>
        <taxon>Ascomycota</taxon>
        <taxon>Pezizomycotina</taxon>
        <taxon>Sordariomycetes</taxon>
        <taxon>Hypocreomycetidae</taxon>
        <taxon>Hypocreales</taxon>
        <taxon>Ophiocordycipitaceae</taxon>
        <taxon>Ophiocordyceps</taxon>
    </lineage>
</organism>
<feature type="domain" description="BRCT" evidence="7">
    <location>
        <begin position="1"/>
        <end position="70"/>
    </location>
</feature>
<keyword evidence="2 5" id="KW-0808">Transferase</keyword>
<dbReference type="SUPFAM" id="SSF52113">
    <property type="entry name" value="BRCT domain"/>
    <property type="match status" value="1"/>
</dbReference>
<dbReference type="Proteomes" id="UP000226192">
    <property type="component" value="Unassembled WGS sequence"/>
</dbReference>
<gene>
    <name evidence="10" type="ORF">CDD81_1932</name>
</gene>
<dbReference type="Pfam" id="PF00644">
    <property type="entry name" value="PARP"/>
    <property type="match status" value="1"/>
</dbReference>
<evidence type="ECO:0000256" key="5">
    <source>
        <dbReference type="RuleBase" id="RU362114"/>
    </source>
</evidence>
<dbReference type="OrthoDB" id="2017365at2759"/>
<evidence type="ECO:0000259" key="8">
    <source>
        <dbReference type="PROSITE" id="PS51059"/>
    </source>
</evidence>
<protein>
    <recommendedName>
        <fullName evidence="5">Poly [ADP-ribose] polymerase</fullName>
        <shortName evidence="5">PARP</shortName>
        <ecNumber evidence="5">2.4.2.-</ecNumber>
    </recommendedName>
</protein>
<keyword evidence="1 5" id="KW-0328">Glycosyltransferase</keyword>
<dbReference type="EC" id="2.4.2.-" evidence="5"/>
<dbReference type="InterPro" id="IPR001357">
    <property type="entry name" value="BRCT_dom"/>
</dbReference>
<dbReference type="STRING" id="1399860.A0A2C5XZ38"/>
<dbReference type="GO" id="GO:0003950">
    <property type="term" value="F:NAD+ poly-ADP-ribosyltransferase activity"/>
    <property type="evidence" value="ECO:0007669"/>
    <property type="project" value="UniProtKB-UniRule"/>
</dbReference>
<dbReference type="InterPro" id="IPR036930">
    <property type="entry name" value="WGR_dom_sf"/>
</dbReference>
<comment type="catalytic activity">
    <reaction evidence="4">
        <text>NAD(+) + (ADP-D-ribosyl)n-acceptor = nicotinamide + (ADP-D-ribosyl)n+1-acceptor + H(+).</text>
        <dbReference type="EC" id="2.4.2.30"/>
    </reaction>
</comment>
<dbReference type="InterPro" id="IPR050800">
    <property type="entry name" value="ARTD/PARP"/>
</dbReference>
<keyword evidence="11" id="KW-1185">Reference proteome</keyword>
<sequence>MHALVTALGGQSAATVSAGVTHLVSTRIDFSNDVGAVKAARAQDTPIVKPDWVLECKRQGKRLPLDAFVLVLGARSKRRRLAGAQEENEDADRVKRVKRAVDGGIEAGGDDGDENGGVDAAAVDNAGQDAAAGQERKKAVPIKRGKLAPIVPIITGHISPDAIKANESKAQSPNNNSKPPTKSTNKDNPPKKPLEAKVDPRCPLSSWCVYIDHSANLVYAATLTMPPEPDTDSQHDSYHLIQLLHNHPLDEYRTWTRWGRKDDLDQTCILGDGTFDDAMQKFTQRFTQHTGLAWQDRNEACKPGKYTLANHSLANLIAVKQRDKSKQVRCSLSDPVKQAIALIFHRAHGVSINNSFSQYAPATSSIKGGKEGLDLLHSFDDLLCNPSLAKSHWNTTLVGAMKLLNASLFPTKPSTLNKTSPPVIANRIDLLTWFRVLGSDMRGNISHIPLSPHTVHPLDLDFQSLEMDEFLPLDHSSSEYQALHDLLANAKSPARTFTHELQNIFRIKRHGEAARFAQSKFSKLKVSRRCLLWHGSSYYNFARILRQGLRNPPRNIRLHGPLGRGIYLADISSKSIAFSAITPNSAKEFLLLLCEAELGDPIHDWHNFPDFIPDRLASNGMISSVAKGMYQPAKWIDAAKIHPSLRGTDVSHDFVSAGTSKTGLNHNEYICYDDAQVQLRYLFHLRGS</sequence>
<dbReference type="GO" id="GO:0006302">
    <property type="term" value="P:double-strand break repair"/>
    <property type="evidence" value="ECO:0007669"/>
    <property type="project" value="TreeGrafter"/>
</dbReference>
<dbReference type="PROSITE" id="PS51059">
    <property type="entry name" value="PARP_CATALYTIC"/>
    <property type="match status" value="1"/>
</dbReference>
<dbReference type="PANTHER" id="PTHR10459">
    <property type="entry name" value="DNA LIGASE"/>
    <property type="match status" value="1"/>
</dbReference>
<dbReference type="GO" id="GO:0005730">
    <property type="term" value="C:nucleolus"/>
    <property type="evidence" value="ECO:0007669"/>
    <property type="project" value="TreeGrafter"/>
</dbReference>
<name>A0A2C5XZ38_9HYPO</name>
<evidence type="ECO:0000256" key="1">
    <source>
        <dbReference type="ARBA" id="ARBA00022676"/>
    </source>
</evidence>
<dbReference type="SUPFAM" id="SSF56399">
    <property type="entry name" value="ADP-ribosylation"/>
    <property type="match status" value="1"/>
</dbReference>
<feature type="compositionally biased region" description="Basic and acidic residues" evidence="6">
    <location>
        <begin position="184"/>
        <end position="198"/>
    </location>
</feature>
<dbReference type="PANTHER" id="PTHR10459:SF60">
    <property type="entry name" value="POLY [ADP-RIBOSE] POLYMERASE 2"/>
    <property type="match status" value="1"/>
</dbReference>
<dbReference type="EMBL" id="NJET01000157">
    <property type="protein sequence ID" value="PHH60232.1"/>
    <property type="molecule type" value="Genomic_DNA"/>
</dbReference>
<evidence type="ECO:0000256" key="3">
    <source>
        <dbReference type="ARBA" id="ARBA00023027"/>
    </source>
</evidence>
<evidence type="ECO:0000313" key="10">
    <source>
        <dbReference type="EMBL" id="PHH60232.1"/>
    </source>
</evidence>
<dbReference type="Pfam" id="PF05406">
    <property type="entry name" value="WGR"/>
    <property type="match status" value="1"/>
</dbReference>
<proteinExistence type="predicted"/>
<evidence type="ECO:0000259" key="9">
    <source>
        <dbReference type="PROSITE" id="PS51977"/>
    </source>
</evidence>
<accession>A0A2C5XZ38</accession>
<dbReference type="PROSITE" id="PS51977">
    <property type="entry name" value="WGR"/>
    <property type="match status" value="1"/>
</dbReference>
<evidence type="ECO:0000256" key="6">
    <source>
        <dbReference type="SAM" id="MobiDB-lite"/>
    </source>
</evidence>
<evidence type="ECO:0000256" key="4">
    <source>
        <dbReference type="ARBA" id="ARBA00033987"/>
    </source>
</evidence>
<evidence type="ECO:0000313" key="11">
    <source>
        <dbReference type="Proteomes" id="UP000226192"/>
    </source>
</evidence>
<evidence type="ECO:0000256" key="2">
    <source>
        <dbReference type="ARBA" id="ARBA00022679"/>
    </source>
</evidence>
<evidence type="ECO:0000259" key="7">
    <source>
        <dbReference type="PROSITE" id="PS50172"/>
    </source>
</evidence>
<dbReference type="Gene3D" id="3.90.228.10">
    <property type="match status" value="1"/>
</dbReference>
<comment type="caution">
    <text evidence="10">The sequence shown here is derived from an EMBL/GenBank/DDBJ whole genome shotgun (WGS) entry which is preliminary data.</text>
</comment>
<feature type="domain" description="WGR" evidence="9">
    <location>
        <begin position="206"/>
        <end position="306"/>
    </location>
</feature>
<feature type="region of interest" description="Disordered" evidence="6">
    <location>
        <begin position="167"/>
        <end position="198"/>
    </location>
</feature>
<dbReference type="InterPro" id="IPR012317">
    <property type="entry name" value="Poly(ADP-ribose)pol_cat_dom"/>
</dbReference>
<keyword evidence="3 5" id="KW-0520">NAD</keyword>
<dbReference type="InterPro" id="IPR036420">
    <property type="entry name" value="BRCT_dom_sf"/>
</dbReference>
<dbReference type="PROSITE" id="PS50172">
    <property type="entry name" value="BRCT"/>
    <property type="match status" value="1"/>
</dbReference>